<dbReference type="Proteomes" id="UP000678679">
    <property type="component" value="Chromosome 2"/>
</dbReference>
<evidence type="ECO:0008006" key="3">
    <source>
        <dbReference type="Google" id="ProtNLM"/>
    </source>
</evidence>
<dbReference type="RefSeq" id="WP_066213521.1">
    <property type="nucleotide sequence ID" value="NZ_CP076133.1"/>
</dbReference>
<sequence length="94" mass="11099">MLKKKVVTKNNKALNKSGIKSKISVAQKQRKLVEQKFERLKKTKPELKLNEKFVEEVRTYMSKRRKSGLGVEERSLKSYMFTIKDKLIKNILED</sequence>
<name>A0AAX1NF10_9BACT</name>
<evidence type="ECO:0000313" key="1">
    <source>
        <dbReference type="EMBL" id="QWG05137.1"/>
    </source>
</evidence>
<dbReference type="AlphaFoldDB" id="A0AAX1NF10"/>
<gene>
    <name evidence="1" type="ORF">KMW28_22190</name>
</gene>
<reference evidence="1 2" key="1">
    <citation type="submission" date="2021-05" db="EMBL/GenBank/DDBJ databases">
        <title>Comparative genomic studies on the polysaccharide-degrading batcterial strains of the Flammeovirga genus.</title>
        <authorList>
            <person name="Zewei F."/>
            <person name="Zheng Z."/>
            <person name="Yu L."/>
            <person name="Ruyue G."/>
            <person name="Yanhong M."/>
            <person name="Yuanyuan C."/>
            <person name="Jingyan G."/>
            <person name="Wenjun H."/>
        </authorList>
    </citation>
    <scope>NUCLEOTIDE SEQUENCE [LARGE SCALE GENOMIC DNA]</scope>
    <source>
        <strain evidence="1 2">NBRC:100898</strain>
    </source>
</reference>
<dbReference type="EMBL" id="CP076133">
    <property type="protein sequence ID" value="QWG05137.1"/>
    <property type="molecule type" value="Genomic_DNA"/>
</dbReference>
<keyword evidence="2" id="KW-1185">Reference proteome</keyword>
<dbReference type="KEGG" id="fya:KMW28_22190"/>
<organism evidence="1 2">
    <name type="scientific">Flammeovirga yaeyamensis</name>
    <dbReference type="NCBI Taxonomy" id="367791"/>
    <lineage>
        <taxon>Bacteria</taxon>
        <taxon>Pseudomonadati</taxon>
        <taxon>Bacteroidota</taxon>
        <taxon>Cytophagia</taxon>
        <taxon>Cytophagales</taxon>
        <taxon>Flammeovirgaceae</taxon>
        <taxon>Flammeovirga</taxon>
    </lineage>
</organism>
<proteinExistence type="predicted"/>
<accession>A0AAX1NF10</accession>
<protein>
    <recommendedName>
        <fullName evidence="3">Integrase</fullName>
    </recommendedName>
</protein>
<evidence type="ECO:0000313" key="2">
    <source>
        <dbReference type="Proteomes" id="UP000678679"/>
    </source>
</evidence>